<name>T1A084_9ZZZZ</name>
<feature type="domain" description="Cytochrome c-type biogenesis protein H Ig-like" evidence="3">
    <location>
        <begin position="284"/>
        <end position="375"/>
    </location>
</feature>
<dbReference type="Gene3D" id="1.25.40.10">
    <property type="entry name" value="Tetratricopeptide repeat domain"/>
    <property type="match status" value="1"/>
</dbReference>
<accession>T1A084</accession>
<protein>
    <submittedName>
        <fullName evidence="4">Cytochrome c-type biogenesis protein cycH</fullName>
    </submittedName>
</protein>
<evidence type="ECO:0000259" key="3">
    <source>
        <dbReference type="Pfam" id="PF23892"/>
    </source>
</evidence>
<keyword evidence="2" id="KW-0472">Membrane</keyword>
<dbReference type="InterPro" id="IPR011990">
    <property type="entry name" value="TPR-like_helical_dom_sf"/>
</dbReference>
<comment type="caution">
    <text evidence="4">The sequence shown here is derived from an EMBL/GenBank/DDBJ whole genome shotgun (WGS) entry which is preliminary data.</text>
</comment>
<dbReference type="EMBL" id="AUZY01006561">
    <property type="protein sequence ID" value="EQD53971.1"/>
    <property type="molecule type" value="Genomic_DNA"/>
</dbReference>
<sequence>MIFVLIAFILTALAVLILWWPLKRARRIAGTSIETFNQKLEEDTFHELAEEVSRGDLEASELVQAREDARKNLDATRSSAARVAGRTDGARAEPIGVIALTLVLAAVLAFWLFGNWRSAILGVREASHHSLVRAIDHFGAHLRQHPDDLAGWKVYARAEIVLGHYARAARAYQKLLHLPANTDRMATLADYGETLILEHPTHFDREEDRIFNQVLEAQPENSKALWYGGLLALAIEHNVPLAIQRFRHLLEDGPLPPAFAAIVRERIVALGGKIPVISQPRELRVRVGWGSGLIRKPELPATLYVYVGPDRPHAPPIWVRRVTVTRLPVTVALDASDAMRTTSGFSPSASYRVGARLAPEGNPLMGPHDFEGQREFAGRLFLKNQLIRIALVPPHPVHGP</sequence>
<keyword evidence="1" id="KW-0201">Cytochrome c-type biogenesis</keyword>
<dbReference type="NCBIfam" id="TIGR03142">
    <property type="entry name" value="cytochro_ccmI"/>
    <property type="match status" value="1"/>
</dbReference>
<proteinExistence type="predicted"/>
<evidence type="ECO:0000256" key="2">
    <source>
        <dbReference type="SAM" id="Phobius"/>
    </source>
</evidence>
<dbReference type="Pfam" id="PF23892">
    <property type="entry name" value="Ig_CycH"/>
    <property type="match status" value="1"/>
</dbReference>
<dbReference type="AlphaFoldDB" id="T1A084"/>
<reference evidence="4" key="2">
    <citation type="journal article" date="2014" name="ISME J.">
        <title>Microbial stratification in low pH oxic and suboxic macroscopic growths along an acid mine drainage.</title>
        <authorList>
            <person name="Mendez-Garcia C."/>
            <person name="Mesa V."/>
            <person name="Sprenger R.R."/>
            <person name="Richter M."/>
            <person name="Diez M.S."/>
            <person name="Solano J."/>
            <person name="Bargiela R."/>
            <person name="Golyshina O.V."/>
            <person name="Manteca A."/>
            <person name="Ramos J.L."/>
            <person name="Gallego J.R."/>
            <person name="Llorente I."/>
            <person name="Martins Dos Santos V.A."/>
            <person name="Jensen O.N."/>
            <person name="Pelaez A.I."/>
            <person name="Sanchez J."/>
            <person name="Ferrer M."/>
        </authorList>
    </citation>
    <scope>NUCLEOTIDE SEQUENCE</scope>
</reference>
<feature type="transmembrane region" description="Helical" evidence="2">
    <location>
        <begin position="6"/>
        <end position="22"/>
    </location>
</feature>
<dbReference type="InterPro" id="IPR056412">
    <property type="entry name" value="Ig_CycH"/>
</dbReference>
<dbReference type="GO" id="GO:0017004">
    <property type="term" value="P:cytochrome complex assembly"/>
    <property type="evidence" value="ECO:0007669"/>
    <property type="project" value="UniProtKB-KW"/>
</dbReference>
<evidence type="ECO:0000256" key="1">
    <source>
        <dbReference type="ARBA" id="ARBA00022748"/>
    </source>
</evidence>
<evidence type="ECO:0000313" key="4">
    <source>
        <dbReference type="EMBL" id="EQD53971.1"/>
    </source>
</evidence>
<gene>
    <name evidence="4" type="ORF">B1B_09922</name>
</gene>
<reference evidence="4" key="1">
    <citation type="submission" date="2013-08" db="EMBL/GenBank/DDBJ databases">
        <authorList>
            <person name="Mendez C."/>
            <person name="Richter M."/>
            <person name="Ferrer M."/>
            <person name="Sanchez J."/>
        </authorList>
    </citation>
    <scope>NUCLEOTIDE SEQUENCE</scope>
</reference>
<organism evidence="4">
    <name type="scientific">mine drainage metagenome</name>
    <dbReference type="NCBI Taxonomy" id="410659"/>
    <lineage>
        <taxon>unclassified sequences</taxon>
        <taxon>metagenomes</taxon>
        <taxon>ecological metagenomes</taxon>
    </lineage>
</organism>
<feature type="transmembrane region" description="Helical" evidence="2">
    <location>
        <begin position="95"/>
        <end position="114"/>
    </location>
</feature>
<dbReference type="InterPro" id="IPR017560">
    <property type="entry name" value="Cyt_c_biogenesis_CcmI"/>
</dbReference>
<dbReference type="SUPFAM" id="SSF48452">
    <property type="entry name" value="TPR-like"/>
    <property type="match status" value="1"/>
</dbReference>
<keyword evidence="2" id="KW-1133">Transmembrane helix</keyword>
<keyword evidence="2" id="KW-0812">Transmembrane</keyword>